<dbReference type="Proteomes" id="UP000799444">
    <property type="component" value="Unassembled WGS sequence"/>
</dbReference>
<dbReference type="Gene3D" id="3.30.200.20">
    <property type="entry name" value="Phosphorylase Kinase, domain 1"/>
    <property type="match status" value="1"/>
</dbReference>
<dbReference type="PANTHER" id="PTHR48011">
    <property type="entry name" value="CCR4-NOT TRANSCRIPTIONAL COMPLEX SUBUNIT CAF120-RELATED"/>
    <property type="match status" value="1"/>
</dbReference>
<feature type="non-terminal residue" evidence="2">
    <location>
        <position position="181"/>
    </location>
</feature>
<dbReference type="InterPro" id="IPR052751">
    <property type="entry name" value="Plant_MAPKKK"/>
</dbReference>
<evidence type="ECO:0000259" key="1">
    <source>
        <dbReference type="PROSITE" id="PS50011"/>
    </source>
</evidence>
<gene>
    <name evidence="2" type="ORF">EJ04DRAFT_412120</name>
</gene>
<dbReference type="GO" id="GO:0005524">
    <property type="term" value="F:ATP binding"/>
    <property type="evidence" value="ECO:0007669"/>
    <property type="project" value="InterPro"/>
</dbReference>
<dbReference type="SMART" id="SM00220">
    <property type="entry name" value="S_TKc"/>
    <property type="match status" value="1"/>
</dbReference>
<dbReference type="SUPFAM" id="SSF56112">
    <property type="entry name" value="Protein kinase-like (PK-like)"/>
    <property type="match status" value="1"/>
</dbReference>
<dbReference type="PROSITE" id="PS50011">
    <property type="entry name" value="PROTEIN_KINASE_DOM"/>
    <property type="match status" value="1"/>
</dbReference>
<dbReference type="InterPro" id="IPR011009">
    <property type="entry name" value="Kinase-like_dom_sf"/>
</dbReference>
<evidence type="ECO:0000313" key="2">
    <source>
        <dbReference type="EMBL" id="KAF2730830.1"/>
    </source>
</evidence>
<comment type="caution">
    <text evidence="2">The sequence shown here is derived from an EMBL/GenBank/DDBJ whole genome shotgun (WGS) entry which is preliminary data.</text>
</comment>
<dbReference type="Pfam" id="PF00069">
    <property type="entry name" value="Pkinase"/>
    <property type="match status" value="1"/>
</dbReference>
<feature type="domain" description="Protein kinase" evidence="1">
    <location>
        <begin position="1"/>
        <end position="181"/>
    </location>
</feature>
<sequence length="181" mass="21026">TEAKDASADDTLFVKKPQYTHSDSFLNNPEHWQVIMKREVEVGEILFKNPHPNVCAYKGVVLDDHDRITGVAYKKYDRDLSTIGLSGEPFDVDHILKCVLRGLKHMHRLGLVHCDLKPDNILVTGRDIAICDFDATHRLREPIWFKRGSDEWWPANYDWKMPAVKEIDLQMFKILKDRLKA</sequence>
<dbReference type="PROSITE" id="PS00108">
    <property type="entry name" value="PROTEIN_KINASE_ST"/>
    <property type="match status" value="1"/>
</dbReference>
<protein>
    <recommendedName>
        <fullName evidence="1">Protein kinase domain-containing protein</fullName>
    </recommendedName>
</protein>
<evidence type="ECO:0000313" key="3">
    <source>
        <dbReference type="Proteomes" id="UP000799444"/>
    </source>
</evidence>
<accession>A0A9P4V028</accession>
<dbReference type="InterPro" id="IPR000719">
    <property type="entry name" value="Prot_kinase_dom"/>
</dbReference>
<proteinExistence type="predicted"/>
<dbReference type="GO" id="GO:0004672">
    <property type="term" value="F:protein kinase activity"/>
    <property type="evidence" value="ECO:0007669"/>
    <property type="project" value="InterPro"/>
</dbReference>
<feature type="non-terminal residue" evidence="2">
    <location>
        <position position="1"/>
    </location>
</feature>
<dbReference type="EMBL" id="ML996208">
    <property type="protein sequence ID" value="KAF2730830.1"/>
    <property type="molecule type" value="Genomic_DNA"/>
</dbReference>
<reference evidence="2" key="1">
    <citation type="journal article" date="2020" name="Stud. Mycol.">
        <title>101 Dothideomycetes genomes: a test case for predicting lifestyles and emergence of pathogens.</title>
        <authorList>
            <person name="Haridas S."/>
            <person name="Albert R."/>
            <person name="Binder M."/>
            <person name="Bloem J."/>
            <person name="Labutti K."/>
            <person name="Salamov A."/>
            <person name="Andreopoulos B."/>
            <person name="Baker S."/>
            <person name="Barry K."/>
            <person name="Bills G."/>
            <person name="Bluhm B."/>
            <person name="Cannon C."/>
            <person name="Castanera R."/>
            <person name="Culley D."/>
            <person name="Daum C."/>
            <person name="Ezra D."/>
            <person name="Gonzalez J."/>
            <person name="Henrissat B."/>
            <person name="Kuo A."/>
            <person name="Liang C."/>
            <person name="Lipzen A."/>
            <person name="Lutzoni F."/>
            <person name="Magnuson J."/>
            <person name="Mondo S."/>
            <person name="Nolan M."/>
            <person name="Ohm R."/>
            <person name="Pangilinan J."/>
            <person name="Park H.-J."/>
            <person name="Ramirez L."/>
            <person name="Alfaro M."/>
            <person name="Sun H."/>
            <person name="Tritt A."/>
            <person name="Yoshinaga Y."/>
            <person name="Zwiers L.-H."/>
            <person name="Turgeon B."/>
            <person name="Goodwin S."/>
            <person name="Spatafora J."/>
            <person name="Crous P."/>
            <person name="Grigoriev I."/>
        </authorList>
    </citation>
    <scope>NUCLEOTIDE SEQUENCE</scope>
    <source>
        <strain evidence="2">CBS 125425</strain>
    </source>
</reference>
<dbReference type="GO" id="GO:0007165">
    <property type="term" value="P:signal transduction"/>
    <property type="evidence" value="ECO:0007669"/>
    <property type="project" value="TreeGrafter"/>
</dbReference>
<dbReference type="InterPro" id="IPR008271">
    <property type="entry name" value="Ser/Thr_kinase_AS"/>
</dbReference>
<organism evidence="2 3">
    <name type="scientific">Polyplosphaeria fusca</name>
    <dbReference type="NCBI Taxonomy" id="682080"/>
    <lineage>
        <taxon>Eukaryota</taxon>
        <taxon>Fungi</taxon>
        <taxon>Dikarya</taxon>
        <taxon>Ascomycota</taxon>
        <taxon>Pezizomycotina</taxon>
        <taxon>Dothideomycetes</taxon>
        <taxon>Pleosporomycetidae</taxon>
        <taxon>Pleosporales</taxon>
        <taxon>Tetraplosphaeriaceae</taxon>
        <taxon>Polyplosphaeria</taxon>
    </lineage>
</organism>
<dbReference type="Gene3D" id="1.10.510.10">
    <property type="entry name" value="Transferase(Phosphotransferase) domain 1"/>
    <property type="match status" value="1"/>
</dbReference>
<name>A0A9P4V028_9PLEO</name>
<dbReference type="AlphaFoldDB" id="A0A9P4V028"/>
<keyword evidence="3" id="KW-1185">Reference proteome</keyword>
<dbReference type="OrthoDB" id="4062651at2759"/>
<dbReference type="PANTHER" id="PTHR48011:SF4">
    <property type="entry name" value="MITOGEN-ACTIVATED PROTEIN KINASE KINASE KINASE 19"/>
    <property type="match status" value="1"/>
</dbReference>